<dbReference type="Proteomes" id="UP000587880">
    <property type="component" value="Unassembled WGS sequence"/>
</dbReference>
<proteinExistence type="predicted"/>
<dbReference type="AlphaFoldDB" id="A0A7X9SLY0"/>
<accession>A0A7X9SLY0</accession>
<evidence type="ECO:0000313" key="1">
    <source>
        <dbReference type="EMBL" id="NMF04331.1"/>
    </source>
</evidence>
<protein>
    <submittedName>
        <fullName evidence="1">Uncharacterized protein</fullName>
    </submittedName>
</protein>
<dbReference type="EMBL" id="JABAGD010000008">
    <property type="protein sequence ID" value="NMF04331.1"/>
    <property type="molecule type" value="Genomic_DNA"/>
</dbReference>
<reference evidence="1 2" key="1">
    <citation type="submission" date="2020-04" db="EMBL/GenBank/DDBJ databases">
        <authorList>
            <person name="Hitch T.C.A."/>
            <person name="Wylensek D."/>
            <person name="Clavel T."/>
        </authorList>
    </citation>
    <scope>NUCLEOTIDE SEQUENCE [LARGE SCALE GENOMIC DNA]</scope>
    <source>
        <strain evidence="1 2">WB01_NA02</strain>
    </source>
</reference>
<comment type="caution">
    <text evidence="1">The sequence shown here is derived from an EMBL/GenBank/DDBJ whole genome shotgun (WGS) entry which is preliminary data.</text>
</comment>
<evidence type="ECO:0000313" key="2">
    <source>
        <dbReference type="Proteomes" id="UP000587880"/>
    </source>
</evidence>
<dbReference type="RefSeq" id="WP_168981397.1">
    <property type="nucleotide sequence ID" value="NZ_JABAGD010000008.1"/>
</dbReference>
<organism evidence="1 2">
    <name type="scientific">Clostridium beijerinckii</name>
    <name type="common">Clostridium MP</name>
    <dbReference type="NCBI Taxonomy" id="1520"/>
    <lineage>
        <taxon>Bacteria</taxon>
        <taxon>Bacillati</taxon>
        <taxon>Bacillota</taxon>
        <taxon>Clostridia</taxon>
        <taxon>Eubacteriales</taxon>
        <taxon>Clostridiaceae</taxon>
        <taxon>Clostridium</taxon>
    </lineage>
</organism>
<gene>
    <name evidence="1" type="ORF">HF849_06085</name>
</gene>
<sequence length="62" mass="7366">MKVDIERDKNKEWKNCNLLNLTIKEQTKITLALNDYYYKIKSLNAEDADLVKEMLAKLDLYV</sequence>
<name>A0A7X9SLY0_CLOBE</name>